<name>A0A6I1PTL2_PARAM</name>
<dbReference type="InterPro" id="IPR001610">
    <property type="entry name" value="PAC"/>
</dbReference>
<dbReference type="CDD" id="cd16917">
    <property type="entry name" value="HATPase_UhpB-NarQ-NarX-like"/>
    <property type="match status" value="1"/>
</dbReference>
<dbReference type="Gene3D" id="1.20.5.1930">
    <property type="match status" value="1"/>
</dbReference>
<dbReference type="PROSITE" id="PS50113">
    <property type="entry name" value="PAC"/>
    <property type="match status" value="1"/>
</dbReference>
<dbReference type="EMBL" id="JACHDD010000017">
    <property type="protein sequence ID" value="MBB5428963.1"/>
    <property type="molecule type" value="Genomic_DNA"/>
</dbReference>
<dbReference type="CDD" id="cd00156">
    <property type="entry name" value="REC"/>
    <property type="match status" value="1"/>
</dbReference>
<evidence type="ECO:0000256" key="2">
    <source>
        <dbReference type="ARBA" id="ARBA00022777"/>
    </source>
</evidence>
<keyword evidence="5" id="KW-1185">Reference proteome</keyword>
<sequence>MNTPQHLRILLVEDSPTDALLIREALADVDDFQHALVHVERLADAISRCVAIRFDIVLLDLGLPDAHGISTFRTFRDRVPELPVLVFTGLDDKSVGLLAIQYGAQDYLVKRDIDPSALSRAIRYAIERHRIAHALEESEERFQLAVSGASAGLWDWDPQSGATWLSPYFKKILGYEPDEFPDDSGTVLDAIHPADRGRVNTCLAAHLEQMRPYDVEYRMRTKSGEYCWVHARGQALWNQFGQPYRMLGWIIDVTERRLAEEALRASREELQRLSAGIQQAREDEKARIARELHDDFGQQLVALKIACARLDASIKRSDSPAGAADLANVYKLIDQLVVSVRRIATDLRPAMLDDLGLIPALEWLVNRFSERHGVRVSRRIADNIAFNDDSATAVFRIVQEALTNVARHARATEVVLEILRKEPHCVVHITDNGCGSAPDQRPAADSFGLLGIRERAWALRGDLQIRTAPDQGFAITVSLPLDTIEARSGRS</sequence>
<dbReference type="PROSITE" id="PS50112">
    <property type="entry name" value="PAS"/>
    <property type="match status" value="1"/>
</dbReference>
<dbReference type="Proteomes" id="UP000592780">
    <property type="component" value="Unassembled WGS sequence"/>
</dbReference>
<dbReference type="EC" id="2.7.13.3" evidence="4"/>
<evidence type="ECO:0000256" key="1">
    <source>
        <dbReference type="ARBA" id="ARBA00022679"/>
    </source>
</evidence>
<dbReference type="OrthoDB" id="9813412at2"/>
<dbReference type="SUPFAM" id="SSF55785">
    <property type="entry name" value="PYP-like sensor domain (PAS domain)"/>
    <property type="match status" value="1"/>
</dbReference>
<dbReference type="InterPro" id="IPR001789">
    <property type="entry name" value="Sig_transdc_resp-reg_receiver"/>
</dbReference>
<dbReference type="InterPro" id="IPR050482">
    <property type="entry name" value="Sensor_HK_TwoCompSys"/>
</dbReference>
<dbReference type="PANTHER" id="PTHR24421:SF59">
    <property type="entry name" value="OXYGEN SENSOR HISTIDINE KINASE NREB"/>
    <property type="match status" value="1"/>
</dbReference>
<keyword evidence="3" id="KW-0902">Two-component regulatory system</keyword>
<keyword evidence="2 4" id="KW-0418">Kinase</keyword>
<dbReference type="InterPro" id="IPR013655">
    <property type="entry name" value="PAS_fold_3"/>
</dbReference>
<dbReference type="AlphaFoldDB" id="A0A6I1PTL2"/>
<dbReference type="PROSITE" id="PS50110">
    <property type="entry name" value="RESPONSE_REGULATORY"/>
    <property type="match status" value="1"/>
</dbReference>
<evidence type="ECO:0000313" key="4">
    <source>
        <dbReference type="EMBL" id="MBB5428963.1"/>
    </source>
</evidence>
<dbReference type="Pfam" id="PF00072">
    <property type="entry name" value="Response_reg"/>
    <property type="match status" value="1"/>
</dbReference>
<dbReference type="CDD" id="cd00130">
    <property type="entry name" value="PAS"/>
    <property type="match status" value="1"/>
</dbReference>
<dbReference type="PANTHER" id="PTHR24421">
    <property type="entry name" value="NITRATE/NITRITE SENSOR PROTEIN NARX-RELATED"/>
    <property type="match status" value="1"/>
</dbReference>
<evidence type="ECO:0000256" key="3">
    <source>
        <dbReference type="ARBA" id="ARBA00023012"/>
    </source>
</evidence>
<dbReference type="InterPro" id="IPR011712">
    <property type="entry name" value="Sig_transdc_His_kin_sub3_dim/P"/>
</dbReference>
<evidence type="ECO:0000313" key="5">
    <source>
        <dbReference type="Proteomes" id="UP000592780"/>
    </source>
</evidence>
<dbReference type="Gene3D" id="3.30.565.10">
    <property type="entry name" value="Histidine kinase-like ATPase, C-terminal domain"/>
    <property type="match status" value="1"/>
</dbReference>
<dbReference type="InterPro" id="IPR000014">
    <property type="entry name" value="PAS"/>
</dbReference>
<dbReference type="GO" id="GO:0016020">
    <property type="term" value="C:membrane"/>
    <property type="evidence" value="ECO:0007669"/>
    <property type="project" value="InterPro"/>
</dbReference>
<dbReference type="InterPro" id="IPR003594">
    <property type="entry name" value="HATPase_dom"/>
</dbReference>
<comment type="caution">
    <text evidence="4">The sequence shown here is derived from an EMBL/GenBank/DDBJ whole genome shotgun (WGS) entry which is preliminary data.</text>
</comment>
<accession>A0A6I1PTL2</accession>
<keyword evidence="1 4" id="KW-0808">Transferase</keyword>
<reference evidence="4 5" key="1">
    <citation type="submission" date="2020-08" db="EMBL/GenBank/DDBJ databases">
        <title>Genomic Encyclopedia of Type Strains, Phase IV (KMG-V): Genome sequencing to study the core and pangenomes of soil and plant-associated prokaryotes.</title>
        <authorList>
            <person name="Whitman W."/>
        </authorList>
    </citation>
    <scope>NUCLEOTIDE SEQUENCE [LARGE SCALE GENOMIC DNA]</scope>
    <source>
        <strain evidence="4 5">JPY158</strain>
    </source>
</reference>
<dbReference type="GO" id="GO:0046983">
    <property type="term" value="F:protein dimerization activity"/>
    <property type="evidence" value="ECO:0007669"/>
    <property type="project" value="InterPro"/>
</dbReference>
<dbReference type="SUPFAM" id="SSF55874">
    <property type="entry name" value="ATPase domain of HSP90 chaperone/DNA topoisomerase II/histidine kinase"/>
    <property type="match status" value="1"/>
</dbReference>
<dbReference type="SMART" id="SM00091">
    <property type="entry name" value="PAS"/>
    <property type="match status" value="1"/>
</dbReference>
<dbReference type="InterPro" id="IPR011006">
    <property type="entry name" value="CheY-like_superfamily"/>
</dbReference>
<dbReference type="Gene3D" id="3.40.50.2300">
    <property type="match status" value="1"/>
</dbReference>
<dbReference type="Pfam" id="PF08447">
    <property type="entry name" value="PAS_3"/>
    <property type="match status" value="1"/>
</dbReference>
<gene>
    <name evidence="4" type="ORF">HDG40_007158</name>
</gene>
<dbReference type="SUPFAM" id="SSF52172">
    <property type="entry name" value="CheY-like"/>
    <property type="match status" value="1"/>
</dbReference>
<dbReference type="SMART" id="SM00448">
    <property type="entry name" value="REC"/>
    <property type="match status" value="1"/>
</dbReference>
<organism evidence="4 5">
    <name type="scientific">Paraburkholderia atlantica</name>
    <dbReference type="NCBI Taxonomy" id="2654982"/>
    <lineage>
        <taxon>Bacteria</taxon>
        <taxon>Pseudomonadati</taxon>
        <taxon>Pseudomonadota</taxon>
        <taxon>Betaproteobacteria</taxon>
        <taxon>Burkholderiales</taxon>
        <taxon>Burkholderiaceae</taxon>
        <taxon>Paraburkholderia</taxon>
    </lineage>
</organism>
<dbReference type="InterPro" id="IPR036890">
    <property type="entry name" value="HATPase_C_sf"/>
</dbReference>
<dbReference type="Pfam" id="PF02518">
    <property type="entry name" value="HATPase_c"/>
    <property type="match status" value="1"/>
</dbReference>
<dbReference type="SMART" id="SM00086">
    <property type="entry name" value="PAC"/>
    <property type="match status" value="1"/>
</dbReference>
<dbReference type="GO" id="GO:0000155">
    <property type="term" value="F:phosphorelay sensor kinase activity"/>
    <property type="evidence" value="ECO:0007669"/>
    <property type="project" value="InterPro"/>
</dbReference>
<protein>
    <submittedName>
        <fullName evidence="4">Two-component system sensor histidine kinase UhpB</fullName>
        <ecNumber evidence="4">2.7.13.3</ecNumber>
    </submittedName>
</protein>
<dbReference type="RefSeq" id="WP_018433005.1">
    <property type="nucleotide sequence ID" value="NZ_JACHDD010000017.1"/>
</dbReference>
<dbReference type="Gene3D" id="3.30.450.20">
    <property type="entry name" value="PAS domain"/>
    <property type="match status" value="1"/>
</dbReference>
<dbReference type="Pfam" id="PF07730">
    <property type="entry name" value="HisKA_3"/>
    <property type="match status" value="1"/>
</dbReference>
<proteinExistence type="predicted"/>
<dbReference type="InterPro" id="IPR000700">
    <property type="entry name" value="PAS-assoc_C"/>
</dbReference>
<dbReference type="InterPro" id="IPR035965">
    <property type="entry name" value="PAS-like_dom_sf"/>
</dbReference>
<dbReference type="NCBIfam" id="TIGR00229">
    <property type="entry name" value="sensory_box"/>
    <property type="match status" value="1"/>
</dbReference>